<dbReference type="GO" id="GO:0015297">
    <property type="term" value="F:antiporter activity"/>
    <property type="evidence" value="ECO:0007669"/>
    <property type="project" value="InterPro"/>
</dbReference>
<gene>
    <name evidence="8" type="ORF">SDC9_187612</name>
</gene>
<organism evidence="8">
    <name type="scientific">bioreactor metagenome</name>
    <dbReference type="NCBI Taxonomy" id="1076179"/>
    <lineage>
        <taxon>unclassified sequences</taxon>
        <taxon>metagenomes</taxon>
        <taxon>ecological metagenomes</taxon>
    </lineage>
</organism>
<dbReference type="GO" id="GO:0005886">
    <property type="term" value="C:plasma membrane"/>
    <property type="evidence" value="ECO:0007669"/>
    <property type="project" value="UniProtKB-SubCell"/>
</dbReference>
<dbReference type="GO" id="GO:0042910">
    <property type="term" value="F:xenobiotic transmembrane transporter activity"/>
    <property type="evidence" value="ECO:0007669"/>
    <property type="project" value="InterPro"/>
</dbReference>
<sequence>MTVAAFTAGTRIEQLAVQPLFTLGIAVATFSAQNFGAGRLDRVRSGVNQSTLISVIWCVASGVALVVFSRELVGIFIDTGVETVATEQARNYIYMTSSLYVVLGLLFVYRNVLQGVGRSFVPMMAGVVELVIRIVASVCLAPIFGYLGAFWATPLAWVGATLLLGGAYFAVRNQLDTKKTKRYAMLRAFQLRLRYWLGLMPVRALKQPAK</sequence>
<dbReference type="AlphaFoldDB" id="A0A645HMA6"/>
<feature type="transmembrane region" description="Helical" evidence="7">
    <location>
        <begin position="20"/>
        <end position="40"/>
    </location>
</feature>
<evidence type="ECO:0008006" key="9">
    <source>
        <dbReference type="Google" id="ProtNLM"/>
    </source>
</evidence>
<evidence type="ECO:0000256" key="4">
    <source>
        <dbReference type="ARBA" id="ARBA00022692"/>
    </source>
</evidence>
<dbReference type="Pfam" id="PF01554">
    <property type="entry name" value="MatE"/>
    <property type="match status" value="1"/>
</dbReference>
<evidence type="ECO:0000256" key="7">
    <source>
        <dbReference type="SAM" id="Phobius"/>
    </source>
</evidence>
<feature type="transmembrane region" description="Helical" evidence="7">
    <location>
        <begin position="52"/>
        <end position="72"/>
    </location>
</feature>
<dbReference type="InterPro" id="IPR002528">
    <property type="entry name" value="MATE_fam"/>
</dbReference>
<name>A0A645HMA6_9ZZZZ</name>
<keyword evidence="5 7" id="KW-1133">Transmembrane helix</keyword>
<evidence type="ECO:0000256" key="3">
    <source>
        <dbReference type="ARBA" id="ARBA00022475"/>
    </source>
</evidence>
<comment type="caution">
    <text evidence="8">The sequence shown here is derived from an EMBL/GenBank/DDBJ whole genome shotgun (WGS) entry which is preliminary data.</text>
</comment>
<evidence type="ECO:0000256" key="2">
    <source>
        <dbReference type="ARBA" id="ARBA00022448"/>
    </source>
</evidence>
<evidence type="ECO:0000256" key="5">
    <source>
        <dbReference type="ARBA" id="ARBA00022989"/>
    </source>
</evidence>
<comment type="subcellular location">
    <subcellularLocation>
        <location evidence="1">Cell membrane</location>
        <topology evidence="1">Multi-pass membrane protein</topology>
    </subcellularLocation>
</comment>
<dbReference type="PANTHER" id="PTHR43549:SF3">
    <property type="entry name" value="MULTIDRUG RESISTANCE PROTEIN YPNP-RELATED"/>
    <property type="match status" value="1"/>
</dbReference>
<keyword evidence="2" id="KW-0813">Transport</keyword>
<reference evidence="8" key="1">
    <citation type="submission" date="2019-08" db="EMBL/GenBank/DDBJ databases">
        <authorList>
            <person name="Kucharzyk K."/>
            <person name="Murdoch R.W."/>
            <person name="Higgins S."/>
            <person name="Loffler F."/>
        </authorList>
    </citation>
    <scope>NUCLEOTIDE SEQUENCE</scope>
</reference>
<evidence type="ECO:0000256" key="6">
    <source>
        <dbReference type="ARBA" id="ARBA00023136"/>
    </source>
</evidence>
<dbReference type="EMBL" id="VSSQ01096273">
    <property type="protein sequence ID" value="MPN40077.1"/>
    <property type="molecule type" value="Genomic_DNA"/>
</dbReference>
<keyword evidence="6 7" id="KW-0472">Membrane</keyword>
<feature type="transmembrane region" description="Helical" evidence="7">
    <location>
        <begin position="150"/>
        <end position="171"/>
    </location>
</feature>
<dbReference type="PANTHER" id="PTHR43549">
    <property type="entry name" value="MULTIDRUG RESISTANCE PROTEIN YPNP-RELATED"/>
    <property type="match status" value="1"/>
</dbReference>
<feature type="transmembrane region" description="Helical" evidence="7">
    <location>
        <begin position="121"/>
        <end position="144"/>
    </location>
</feature>
<evidence type="ECO:0000256" key="1">
    <source>
        <dbReference type="ARBA" id="ARBA00004651"/>
    </source>
</evidence>
<keyword evidence="3" id="KW-1003">Cell membrane</keyword>
<evidence type="ECO:0000313" key="8">
    <source>
        <dbReference type="EMBL" id="MPN40077.1"/>
    </source>
</evidence>
<feature type="transmembrane region" description="Helical" evidence="7">
    <location>
        <begin position="92"/>
        <end position="109"/>
    </location>
</feature>
<accession>A0A645HMA6</accession>
<protein>
    <recommendedName>
        <fullName evidence="9">Multidrug export protein MepA</fullName>
    </recommendedName>
</protein>
<dbReference type="InterPro" id="IPR052031">
    <property type="entry name" value="Membrane_Transporter-Flippase"/>
</dbReference>
<proteinExistence type="predicted"/>
<keyword evidence="4 7" id="KW-0812">Transmembrane</keyword>